<feature type="chain" id="PRO_5020843116" evidence="5">
    <location>
        <begin position="20"/>
        <end position="330"/>
    </location>
</feature>
<comment type="subcellular location">
    <subcellularLocation>
        <location evidence="1">Cell envelope</location>
    </subcellularLocation>
</comment>
<feature type="signal peptide" evidence="5">
    <location>
        <begin position="1"/>
        <end position="19"/>
    </location>
</feature>
<keyword evidence="5" id="KW-0732">Signal</keyword>
<dbReference type="AlphaFoldDB" id="A0A4P7PQY1"/>
<protein>
    <submittedName>
        <fullName evidence="7">Thiol-disulfide oxidoreductase ResA</fullName>
    </submittedName>
</protein>
<dbReference type="GO" id="GO:0016491">
    <property type="term" value="F:oxidoreductase activity"/>
    <property type="evidence" value="ECO:0007669"/>
    <property type="project" value="InterPro"/>
</dbReference>
<evidence type="ECO:0000256" key="4">
    <source>
        <dbReference type="ARBA" id="ARBA00023284"/>
    </source>
</evidence>
<reference evidence="7 8" key="1">
    <citation type="submission" date="2019-04" db="EMBL/GenBank/DDBJ databases">
        <title>Flavobacterium sp. GS03.</title>
        <authorList>
            <person name="Kim H."/>
        </authorList>
    </citation>
    <scope>NUCLEOTIDE SEQUENCE [LARGE SCALE GENOMIC DNA]</scope>
    <source>
        <strain evidence="7 8">GS03</strain>
    </source>
</reference>
<keyword evidence="3" id="KW-1015">Disulfide bond</keyword>
<dbReference type="Gene3D" id="3.40.30.10">
    <property type="entry name" value="Glutaredoxin"/>
    <property type="match status" value="1"/>
</dbReference>
<dbReference type="RefSeq" id="WP_136151255.1">
    <property type="nucleotide sequence ID" value="NZ_CP038810.1"/>
</dbReference>
<dbReference type="GO" id="GO:0016209">
    <property type="term" value="F:antioxidant activity"/>
    <property type="evidence" value="ECO:0007669"/>
    <property type="project" value="InterPro"/>
</dbReference>
<dbReference type="OrthoDB" id="743079at2"/>
<gene>
    <name evidence="7" type="primary">resA_1</name>
    <name evidence="7" type="ORF">GS03_00773</name>
</gene>
<sequence>MKKLYFILVAFVFSSIGFAQKNTMTFQADIANRNGDVIYIKENKNTIQEIKIDKDNLFKATFEVKEGLYLLFDGVEYTQLFLKNGYNLKLTMDAKNFDASIKYTGKGEAENNFLAQSTIEESTINYNELLAADEANFNKMVDAKKNSDFQKLDSGKLDPNFVVLQKQNIESSLFGLKQYYNQKLAGKKMNNSKAPNFDYENHAGGKTTLESLKGKYVYIDLWATWCGPCRAEIPFLKELEKGLHGKNIAFVSISTDSEKDHEKWRTFVKEKELTGIQLYADRANMDFIKAFNVNSIPRFILIDPTGTVVDADAARPSDPKLKEQLAGLLQ</sequence>
<evidence type="ECO:0000259" key="6">
    <source>
        <dbReference type="PROSITE" id="PS51352"/>
    </source>
</evidence>
<dbReference type="PANTHER" id="PTHR42852">
    <property type="entry name" value="THIOL:DISULFIDE INTERCHANGE PROTEIN DSBE"/>
    <property type="match status" value="1"/>
</dbReference>
<proteinExistence type="predicted"/>
<evidence type="ECO:0000256" key="2">
    <source>
        <dbReference type="ARBA" id="ARBA00022748"/>
    </source>
</evidence>
<evidence type="ECO:0000256" key="5">
    <source>
        <dbReference type="SAM" id="SignalP"/>
    </source>
</evidence>
<dbReference type="GO" id="GO:0017004">
    <property type="term" value="P:cytochrome complex assembly"/>
    <property type="evidence" value="ECO:0007669"/>
    <property type="project" value="UniProtKB-KW"/>
</dbReference>
<dbReference type="InterPro" id="IPR050553">
    <property type="entry name" value="Thioredoxin_ResA/DsbE_sf"/>
</dbReference>
<evidence type="ECO:0000313" key="7">
    <source>
        <dbReference type="EMBL" id="QBZ97287.1"/>
    </source>
</evidence>
<keyword evidence="8" id="KW-1185">Reference proteome</keyword>
<keyword evidence="2" id="KW-0201">Cytochrome c-type biogenesis</keyword>
<dbReference type="Pfam" id="PF00578">
    <property type="entry name" value="AhpC-TSA"/>
    <property type="match status" value="1"/>
</dbReference>
<organism evidence="7 8">
    <name type="scientific">Flavobacterium sangjuense</name>
    <dbReference type="NCBI Taxonomy" id="2518177"/>
    <lineage>
        <taxon>Bacteria</taxon>
        <taxon>Pseudomonadati</taxon>
        <taxon>Bacteroidota</taxon>
        <taxon>Flavobacteriia</taxon>
        <taxon>Flavobacteriales</taxon>
        <taxon>Flavobacteriaceae</taxon>
        <taxon>Flavobacterium</taxon>
    </lineage>
</organism>
<dbReference type="InterPro" id="IPR013766">
    <property type="entry name" value="Thioredoxin_domain"/>
</dbReference>
<name>A0A4P7PQY1_9FLAO</name>
<dbReference type="PANTHER" id="PTHR42852:SF6">
    <property type="entry name" value="THIOL:DISULFIDE INTERCHANGE PROTEIN DSBE"/>
    <property type="match status" value="1"/>
</dbReference>
<dbReference type="InterPro" id="IPR036249">
    <property type="entry name" value="Thioredoxin-like_sf"/>
</dbReference>
<accession>A0A4P7PQY1</accession>
<dbReference type="EMBL" id="CP038810">
    <property type="protein sequence ID" value="QBZ97287.1"/>
    <property type="molecule type" value="Genomic_DNA"/>
</dbReference>
<dbReference type="Proteomes" id="UP000296862">
    <property type="component" value="Chromosome"/>
</dbReference>
<evidence type="ECO:0000256" key="3">
    <source>
        <dbReference type="ARBA" id="ARBA00023157"/>
    </source>
</evidence>
<feature type="domain" description="Thioredoxin" evidence="6">
    <location>
        <begin position="188"/>
        <end position="330"/>
    </location>
</feature>
<dbReference type="GO" id="GO:0030313">
    <property type="term" value="C:cell envelope"/>
    <property type="evidence" value="ECO:0007669"/>
    <property type="project" value="UniProtKB-SubCell"/>
</dbReference>
<keyword evidence="4" id="KW-0676">Redox-active center</keyword>
<dbReference type="InterPro" id="IPR000866">
    <property type="entry name" value="AhpC/TSA"/>
</dbReference>
<dbReference type="CDD" id="cd02966">
    <property type="entry name" value="TlpA_like_family"/>
    <property type="match status" value="1"/>
</dbReference>
<evidence type="ECO:0000256" key="1">
    <source>
        <dbReference type="ARBA" id="ARBA00004196"/>
    </source>
</evidence>
<dbReference type="KEGG" id="fsn:GS03_00773"/>
<evidence type="ECO:0000313" key="8">
    <source>
        <dbReference type="Proteomes" id="UP000296862"/>
    </source>
</evidence>
<dbReference type="PROSITE" id="PS51352">
    <property type="entry name" value="THIOREDOXIN_2"/>
    <property type="match status" value="1"/>
</dbReference>
<dbReference type="SUPFAM" id="SSF52833">
    <property type="entry name" value="Thioredoxin-like"/>
    <property type="match status" value="1"/>
</dbReference>